<keyword evidence="4 7" id="KW-0560">Oxidoreductase</keyword>
<evidence type="ECO:0000313" key="10">
    <source>
        <dbReference type="Proteomes" id="UP000799118"/>
    </source>
</evidence>
<comment type="similarity">
    <text evidence="6">Belongs to the peroxidase family.</text>
</comment>
<dbReference type="GO" id="GO:0034599">
    <property type="term" value="P:cellular response to oxidative stress"/>
    <property type="evidence" value="ECO:0007669"/>
    <property type="project" value="InterPro"/>
</dbReference>
<keyword evidence="5" id="KW-0408">Iron</keyword>
<feature type="domain" description="Plant heme peroxidase family profile" evidence="8">
    <location>
        <begin position="63"/>
        <end position="273"/>
    </location>
</feature>
<dbReference type="InterPro" id="IPR002016">
    <property type="entry name" value="Haem_peroxidase"/>
</dbReference>
<dbReference type="Proteomes" id="UP000799118">
    <property type="component" value="Unassembled WGS sequence"/>
</dbReference>
<keyword evidence="10" id="KW-1185">Reference proteome</keyword>
<dbReference type="PROSITE" id="PS50873">
    <property type="entry name" value="PEROXIDASE_4"/>
    <property type="match status" value="1"/>
</dbReference>
<evidence type="ECO:0000256" key="2">
    <source>
        <dbReference type="ARBA" id="ARBA00022617"/>
    </source>
</evidence>
<dbReference type="OrthoDB" id="5985073at2759"/>
<dbReference type="AlphaFoldDB" id="A0A6A4GTV7"/>
<protein>
    <recommendedName>
        <fullName evidence="7">Peroxidase</fullName>
        <ecNumber evidence="7">1.11.1.-</ecNumber>
    </recommendedName>
</protein>
<reference evidence="9" key="1">
    <citation type="journal article" date="2019" name="Environ. Microbiol.">
        <title>Fungal ecological strategies reflected in gene transcription - a case study of two litter decomposers.</title>
        <authorList>
            <person name="Barbi F."/>
            <person name="Kohler A."/>
            <person name="Barry K."/>
            <person name="Baskaran P."/>
            <person name="Daum C."/>
            <person name="Fauchery L."/>
            <person name="Ihrmark K."/>
            <person name="Kuo A."/>
            <person name="LaButti K."/>
            <person name="Lipzen A."/>
            <person name="Morin E."/>
            <person name="Grigoriev I.V."/>
            <person name="Henrissat B."/>
            <person name="Lindahl B."/>
            <person name="Martin F."/>
        </authorList>
    </citation>
    <scope>NUCLEOTIDE SEQUENCE</scope>
    <source>
        <strain evidence="9">JB14</strain>
    </source>
</reference>
<dbReference type="Gene3D" id="1.10.520.10">
    <property type="match status" value="1"/>
</dbReference>
<keyword evidence="1 7" id="KW-0575">Peroxidase</keyword>
<organism evidence="9 10">
    <name type="scientific">Gymnopus androsaceus JB14</name>
    <dbReference type="NCBI Taxonomy" id="1447944"/>
    <lineage>
        <taxon>Eukaryota</taxon>
        <taxon>Fungi</taxon>
        <taxon>Dikarya</taxon>
        <taxon>Basidiomycota</taxon>
        <taxon>Agaricomycotina</taxon>
        <taxon>Agaricomycetes</taxon>
        <taxon>Agaricomycetidae</taxon>
        <taxon>Agaricales</taxon>
        <taxon>Marasmiineae</taxon>
        <taxon>Omphalotaceae</taxon>
        <taxon>Gymnopus</taxon>
    </lineage>
</organism>
<evidence type="ECO:0000256" key="3">
    <source>
        <dbReference type="ARBA" id="ARBA00022723"/>
    </source>
</evidence>
<dbReference type="GO" id="GO:0004601">
    <property type="term" value="F:peroxidase activity"/>
    <property type="evidence" value="ECO:0007669"/>
    <property type="project" value="UniProtKB-KW"/>
</dbReference>
<dbReference type="EC" id="1.11.1.-" evidence="7"/>
<dbReference type="PANTHER" id="PTHR31356">
    <property type="entry name" value="THYLAKOID LUMENAL 29 KDA PROTEIN, CHLOROPLASTIC-RELATED"/>
    <property type="match status" value="1"/>
</dbReference>
<dbReference type="PRINTS" id="PR00458">
    <property type="entry name" value="PEROXIDASE"/>
</dbReference>
<dbReference type="InterPro" id="IPR044831">
    <property type="entry name" value="Ccp1-like"/>
</dbReference>
<keyword evidence="3" id="KW-0479">Metal-binding</keyword>
<evidence type="ECO:0000256" key="1">
    <source>
        <dbReference type="ARBA" id="ARBA00022559"/>
    </source>
</evidence>
<keyword evidence="7" id="KW-0732">Signal</keyword>
<keyword evidence="2" id="KW-0349">Heme</keyword>
<dbReference type="InterPro" id="IPR010255">
    <property type="entry name" value="Haem_peroxidase_sf"/>
</dbReference>
<evidence type="ECO:0000256" key="5">
    <source>
        <dbReference type="ARBA" id="ARBA00023004"/>
    </source>
</evidence>
<dbReference type="GO" id="GO:0000302">
    <property type="term" value="P:response to reactive oxygen species"/>
    <property type="evidence" value="ECO:0007669"/>
    <property type="project" value="TreeGrafter"/>
</dbReference>
<dbReference type="SUPFAM" id="SSF48113">
    <property type="entry name" value="Heme-dependent peroxidases"/>
    <property type="match status" value="1"/>
</dbReference>
<sequence>MLFHNIALIQAVIVACTVGDSYAQSTSTFQWPNAQLSYADLQLYEGDLSIFTDGCPMRGDSSTIPAQWLRLAYHDMSTHSVDDGTGGLDSSIQYELDMPQNIGEGMALSLNDFLSIGIVGPILGLADVMAMGVVFAVVGCGGPIIPYRAGRIDASTAGPGSVPQPQEDLATQTEKFKQMGFNATEMIMLVACGHTLGGVRQVDFPLIVTDVEDAFQNFDTTPQAYDNTIVSQFLQNTTQDVLSIGPNVTTRSDFRIFSSDGNVTMQSLLDPDTYIQTCGALLERMIDTVPSDMTLTEAISEPFDYLISDPSTVINPTEGATLTMFWVDREGSFCPSTGCSVESSGTEEVSFTTLANIQGFTAERYMFNTTINTTTSISKFWFEINNSGSDPITVDNGGGGFVIDQDSLFLDMRRSQTIIGSFPEFLRLVVAVRGDATSTASMTIFNPKGNATAPPFIPVITVIDLVLDEANPPDGNVTTMGNATTVTGFVDFSATSGGTTYTLP</sequence>
<evidence type="ECO:0000256" key="7">
    <source>
        <dbReference type="RuleBase" id="RU363051"/>
    </source>
</evidence>
<feature type="signal peptide" evidence="7">
    <location>
        <begin position="1"/>
        <end position="23"/>
    </location>
</feature>
<dbReference type="GO" id="GO:0046872">
    <property type="term" value="F:metal ion binding"/>
    <property type="evidence" value="ECO:0007669"/>
    <property type="project" value="UniProtKB-UniRule"/>
</dbReference>
<dbReference type="PANTHER" id="PTHR31356:SF53">
    <property type="entry name" value="HEME PEROXIDASE"/>
    <property type="match status" value="1"/>
</dbReference>
<evidence type="ECO:0000313" key="9">
    <source>
        <dbReference type="EMBL" id="KAE9389232.1"/>
    </source>
</evidence>
<proteinExistence type="inferred from homology"/>
<gene>
    <name evidence="9" type="ORF">BT96DRAFT_968009</name>
</gene>
<evidence type="ECO:0000256" key="4">
    <source>
        <dbReference type="ARBA" id="ARBA00023002"/>
    </source>
</evidence>
<accession>A0A6A4GTV7</accession>
<feature type="chain" id="PRO_5025712733" description="Peroxidase" evidence="7">
    <location>
        <begin position="24"/>
        <end position="504"/>
    </location>
</feature>
<dbReference type="Pfam" id="PF00141">
    <property type="entry name" value="peroxidase"/>
    <property type="match status" value="1"/>
</dbReference>
<name>A0A6A4GTV7_9AGAR</name>
<evidence type="ECO:0000256" key="6">
    <source>
        <dbReference type="RuleBase" id="RU004241"/>
    </source>
</evidence>
<evidence type="ECO:0000259" key="8">
    <source>
        <dbReference type="PROSITE" id="PS50873"/>
    </source>
</evidence>
<dbReference type="Gene3D" id="1.10.420.10">
    <property type="entry name" value="Peroxidase, domain 2"/>
    <property type="match status" value="1"/>
</dbReference>
<dbReference type="GO" id="GO:0042744">
    <property type="term" value="P:hydrogen peroxide catabolic process"/>
    <property type="evidence" value="ECO:0007669"/>
    <property type="project" value="TreeGrafter"/>
</dbReference>
<dbReference type="GO" id="GO:0020037">
    <property type="term" value="F:heme binding"/>
    <property type="evidence" value="ECO:0007669"/>
    <property type="project" value="UniProtKB-UniRule"/>
</dbReference>
<dbReference type="EMBL" id="ML769706">
    <property type="protein sequence ID" value="KAE9389232.1"/>
    <property type="molecule type" value="Genomic_DNA"/>
</dbReference>